<dbReference type="PROSITE" id="PS51257">
    <property type="entry name" value="PROKAR_LIPOPROTEIN"/>
    <property type="match status" value="1"/>
</dbReference>
<feature type="region of interest" description="Disordered" evidence="1">
    <location>
        <begin position="161"/>
        <end position="212"/>
    </location>
</feature>
<dbReference type="Proteomes" id="UP001227126">
    <property type="component" value="Unassembled WGS sequence"/>
</dbReference>
<feature type="chain" id="PRO_5047413293" evidence="2">
    <location>
        <begin position="19"/>
        <end position="325"/>
    </location>
</feature>
<proteinExistence type="predicted"/>
<name>A0ABT7FF90_9RHOB</name>
<dbReference type="RefSeq" id="WP_284485734.1">
    <property type="nucleotide sequence ID" value="NZ_JASNJE010000013.1"/>
</dbReference>
<evidence type="ECO:0000256" key="1">
    <source>
        <dbReference type="SAM" id="MobiDB-lite"/>
    </source>
</evidence>
<gene>
    <name evidence="4" type="ORF">QO034_11785</name>
</gene>
<comment type="caution">
    <text evidence="4">The sequence shown here is derived from an EMBL/GenBank/DDBJ whole genome shotgun (WGS) entry which is preliminary data.</text>
</comment>
<reference evidence="4 5" key="1">
    <citation type="submission" date="2023-05" db="EMBL/GenBank/DDBJ databases">
        <title>Sedimentitalea sp. nov. JM2-8.</title>
        <authorList>
            <person name="Huang J."/>
        </authorList>
    </citation>
    <scope>NUCLEOTIDE SEQUENCE [LARGE SCALE GENOMIC DNA]</scope>
    <source>
        <strain evidence="4 5">JM2-8</strain>
    </source>
</reference>
<evidence type="ECO:0000313" key="5">
    <source>
        <dbReference type="Proteomes" id="UP001227126"/>
    </source>
</evidence>
<dbReference type="Gene3D" id="3.30.70.1070">
    <property type="entry name" value="Sporulation related repeat"/>
    <property type="match status" value="1"/>
</dbReference>
<dbReference type="PROSITE" id="PS51724">
    <property type="entry name" value="SPOR"/>
    <property type="match status" value="1"/>
</dbReference>
<evidence type="ECO:0000256" key="2">
    <source>
        <dbReference type="SAM" id="SignalP"/>
    </source>
</evidence>
<feature type="domain" description="SPOR" evidence="3">
    <location>
        <begin position="246"/>
        <end position="325"/>
    </location>
</feature>
<evidence type="ECO:0000313" key="4">
    <source>
        <dbReference type="EMBL" id="MDK3073795.1"/>
    </source>
</evidence>
<sequence length="325" mass="34077">MIRNSTGLRRLSSLTAMAAVLGLLAACEDGTGFLKPSDTDDSAVAGTGKKARQTGDGVEAPDVFQVTEAALWDGRPSLGGVWVAHPDVTDPQRVIIRNTANDTSVIGALFRRERDIPGPRIQVSSDAAEALSMLAGAPVQLNVTALVREPAEPDVENAISAEETPSAEETEPHRTAATAPIATSVEAGETATPAEIASETPEPARKNGFRWPWAKPKPAETAPLATTAGVTGAATVVASELPPAAASDLDQPFIQVGIFGQEDNADRAATKIRNAGMTPTVYERESGGKTFWRVLVGPSRTEAEQASLLNKVRETGFPDAYTVTN</sequence>
<protein>
    <submittedName>
        <fullName evidence="4">SPOR domain-containing protein</fullName>
    </submittedName>
</protein>
<organism evidence="4 5">
    <name type="scientific">Sedimentitalea xiamensis</name>
    <dbReference type="NCBI Taxonomy" id="3050037"/>
    <lineage>
        <taxon>Bacteria</taxon>
        <taxon>Pseudomonadati</taxon>
        <taxon>Pseudomonadota</taxon>
        <taxon>Alphaproteobacteria</taxon>
        <taxon>Rhodobacterales</taxon>
        <taxon>Paracoccaceae</taxon>
        <taxon>Sedimentitalea</taxon>
    </lineage>
</organism>
<feature type="region of interest" description="Disordered" evidence="1">
    <location>
        <begin position="35"/>
        <end position="56"/>
    </location>
</feature>
<feature type="signal peptide" evidence="2">
    <location>
        <begin position="1"/>
        <end position="18"/>
    </location>
</feature>
<dbReference type="Pfam" id="PF05036">
    <property type="entry name" value="SPOR"/>
    <property type="match status" value="1"/>
</dbReference>
<dbReference type="SUPFAM" id="SSF110997">
    <property type="entry name" value="Sporulation related repeat"/>
    <property type="match status" value="1"/>
</dbReference>
<evidence type="ECO:0000259" key="3">
    <source>
        <dbReference type="PROSITE" id="PS51724"/>
    </source>
</evidence>
<dbReference type="InterPro" id="IPR007730">
    <property type="entry name" value="SPOR-like_dom"/>
</dbReference>
<keyword evidence="5" id="KW-1185">Reference proteome</keyword>
<accession>A0ABT7FF90</accession>
<keyword evidence="2" id="KW-0732">Signal</keyword>
<dbReference type="EMBL" id="JASNJE010000013">
    <property type="protein sequence ID" value="MDK3073795.1"/>
    <property type="molecule type" value="Genomic_DNA"/>
</dbReference>
<dbReference type="InterPro" id="IPR036680">
    <property type="entry name" value="SPOR-like_sf"/>
</dbReference>